<organism evidence="5 6">
    <name type="scientific">Microdochium bolleyi</name>
    <dbReference type="NCBI Taxonomy" id="196109"/>
    <lineage>
        <taxon>Eukaryota</taxon>
        <taxon>Fungi</taxon>
        <taxon>Dikarya</taxon>
        <taxon>Ascomycota</taxon>
        <taxon>Pezizomycotina</taxon>
        <taxon>Sordariomycetes</taxon>
        <taxon>Xylariomycetidae</taxon>
        <taxon>Xylariales</taxon>
        <taxon>Microdochiaceae</taxon>
        <taxon>Microdochium</taxon>
    </lineage>
</organism>
<dbReference type="InterPro" id="IPR040234">
    <property type="entry name" value="QC/QCL"/>
</dbReference>
<gene>
    <name evidence="5" type="ORF">Micbo1qcDRAFT_163110</name>
</gene>
<dbReference type="CDD" id="cd03880">
    <property type="entry name" value="M28_QC_like"/>
    <property type="match status" value="1"/>
</dbReference>
<dbReference type="EMBL" id="KQ964250">
    <property type="protein sequence ID" value="KXJ91398.1"/>
    <property type="molecule type" value="Genomic_DNA"/>
</dbReference>
<keyword evidence="3" id="KW-0732">Signal</keyword>
<keyword evidence="1 5" id="KW-0808">Transferase</keyword>
<dbReference type="OrthoDB" id="3907302at2759"/>
<keyword evidence="6" id="KW-1185">Reference proteome</keyword>
<evidence type="ECO:0000313" key="6">
    <source>
        <dbReference type="Proteomes" id="UP000070501"/>
    </source>
</evidence>
<proteinExistence type="inferred from homology"/>
<feature type="signal peptide" evidence="3">
    <location>
        <begin position="1"/>
        <end position="23"/>
    </location>
</feature>
<dbReference type="FunCoup" id="A0A136J2D3">
    <property type="interactions" value="142"/>
</dbReference>
<dbReference type="GO" id="GO:0008270">
    <property type="term" value="F:zinc ion binding"/>
    <property type="evidence" value="ECO:0007669"/>
    <property type="project" value="TreeGrafter"/>
</dbReference>
<dbReference type="Pfam" id="PF04389">
    <property type="entry name" value="Peptidase_M28"/>
    <property type="match status" value="1"/>
</dbReference>
<dbReference type="SUPFAM" id="SSF53187">
    <property type="entry name" value="Zn-dependent exopeptidases"/>
    <property type="match status" value="1"/>
</dbReference>
<sequence>MLLRNPGSGVWVVVLGLLTQALAYQELTDASLHHIPGGGPDFDIKTGSLLAPILIPRVPGTPGSTAVQHHFADFFRRNLPEWTIEWHNSTSKTPATGDQEVPFRSLIIRRDPPWAKKGDVGYLTLAAHYDSLYEPAGFIGAIDSAAPCAMLMHVAKSIEQGLARKWAAMQESGDAGLGLEEEKGVQILLLDGEEAWVTWTATDSIYGARALAAHWDTDVYPESAEHRSPIEAIKLFLLVDLLGGPDPTVPSYFRPTHWLYQHMSKIERRMRQLGLLASKPETPFLPDSGETPENPYMGYIADDHVPFMVRGVPILHMIPNPFPKLWHTMDDDGEHLDPATVNDWSKILTAFAAEWMELDAHLAATQPLSKEDEDSLIDHTEL</sequence>
<name>A0A136J2D3_9PEZI</name>
<keyword evidence="3" id="KW-0862">Zinc</keyword>
<evidence type="ECO:0000259" key="4">
    <source>
        <dbReference type="Pfam" id="PF04389"/>
    </source>
</evidence>
<dbReference type="Gene3D" id="3.40.630.10">
    <property type="entry name" value="Zn peptidases"/>
    <property type="match status" value="1"/>
</dbReference>
<evidence type="ECO:0000256" key="1">
    <source>
        <dbReference type="ARBA" id="ARBA00022679"/>
    </source>
</evidence>
<dbReference type="InterPro" id="IPR007484">
    <property type="entry name" value="Peptidase_M28"/>
</dbReference>
<dbReference type="GO" id="GO:0008233">
    <property type="term" value="F:peptidase activity"/>
    <property type="evidence" value="ECO:0007669"/>
    <property type="project" value="UniProtKB-KW"/>
</dbReference>
<evidence type="ECO:0000256" key="2">
    <source>
        <dbReference type="ARBA" id="ARBA00023315"/>
    </source>
</evidence>
<dbReference type="PANTHER" id="PTHR12283">
    <property type="entry name" value="GLUTAMINYL-PEPTIDE CYCLOTRANSFERASE"/>
    <property type="match status" value="1"/>
</dbReference>
<reference evidence="6" key="1">
    <citation type="submission" date="2016-02" db="EMBL/GenBank/DDBJ databases">
        <title>Draft genome sequence of Microdochium bolleyi, a fungal endophyte of beachgrass.</title>
        <authorList>
            <consortium name="DOE Joint Genome Institute"/>
            <person name="David A.S."/>
            <person name="May G."/>
            <person name="Haridas S."/>
            <person name="Lim J."/>
            <person name="Wang M."/>
            <person name="Labutti K."/>
            <person name="Lipzen A."/>
            <person name="Barry K."/>
            <person name="Grigoriev I.V."/>
        </authorList>
    </citation>
    <scope>NUCLEOTIDE SEQUENCE [LARGE SCALE GENOMIC DNA]</scope>
    <source>
        <strain evidence="6">J235TASD1</strain>
    </source>
</reference>
<dbReference type="InterPro" id="IPR037457">
    <property type="entry name" value="M28_QC"/>
</dbReference>
<dbReference type="GO" id="GO:0016603">
    <property type="term" value="F:glutaminyl-peptide cyclotransferase activity"/>
    <property type="evidence" value="ECO:0007669"/>
    <property type="project" value="InterPro"/>
</dbReference>
<evidence type="ECO:0000313" key="5">
    <source>
        <dbReference type="EMBL" id="KXJ91398.1"/>
    </source>
</evidence>
<dbReference type="PANTHER" id="PTHR12283:SF6">
    <property type="entry name" value="GLUTAMINYL-PEPTIDE CYCLOTRANSFERASE-RELATED"/>
    <property type="match status" value="1"/>
</dbReference>
<keyword evidence="2" id="KW-0012">Acyltransferase</keyword>
<dbReference type="AlphaFoldDB" id="A0A136J2D3"/>
<dbReference type="Proteomes" id="UP000070501">
    <property type="component" value="Unassembled WGS sequence"/>
</dbReference>
<accession>A0A136J2D3</accession>
<dbReference type="InParanoid" id="A0A136J2D3"/>
<keyword evidence="3" id="KW-0645">Protease</keyword>
<dbReference type="EC" id="3.4.-.-" evidence="3"/>
<feature type="domain" description="Peptidase M28" evidence="4">
    <location>
        <begin position="121"/>
        <end position="351"/>
    </location>
</feature>
<dbReference type="GO" id="GO:0006508">
    <property type="term" value="P:proteolysis"/>
    <property type="evidence" value="ECO:0007669"/>
    <property type="project" value="UniProtKB-KW"/>
</dbReference>
<keyword evidence="3" id="KW-0378">Hydrolase</keyword>
<keyword evidence="3" id="KW-0479">Metal-binding</keyword>
<protein>
    <recommendedName>
        <fullName evidence="3">Peptide hydrolase</fullName>
        <ecNumber evidence="3">3.4.-.-</ecNumber>
    </recommendedName>
</protein>
<comment type="similarity">
    <text evidence="3">Belongs to the peptidase M28 family.</text>
</comment>
<evidence type="ECO:0000256" key="3">
    <source>
        <dbReference type="RuleBase" id="RU361240"/>
    </source>
</evidence>
<feature type="chain" id="PRO_5007230170" description="Peptide hydrolase" evidence="3">
    <location>
        <begin position="24"/>
        <end position="382"/>
    </location>
</feature>